<name>A0AAV6PAP1_SOLSE</name>
<sequence>ICTQKEDFLKATKVLFTALASRGYSRTFLRNCYKRFLQIKPQIVSSLVPFITTYSDSTVKL</sequence>
<dbReference type="Proteomes" id="UP000693946">
    <property type="component" value="Unassembled WGS sequence"/>
</dbReference>
<comment type="caution">
    <text evidence="1">The sequence shown here is derived from an EMBL/GenBank/DDBJ whole genome shotgun (WGS) entry which is preliminary data.</text>
</comment>
<feature type="non-terminal residue" evidence="1">
    <location>
        <position position="1"/>
    </location>
</feature>
<evidence type="ECO:0000313" key="2">
    <source>
        <dbReference type="Proteomes" id="UP000693946"/>
    </source>
</evidence>
<keyword evidence="2" id="KW-1185">Reference proteome</keyword>
<organism evidence="1 2">
    <name type="scientific">Solea senegalensis</name>
    <name type="common">Senegalese sole</name>
    <dbReference type="NCBI Taxonomy" id="28829"/>
    <lineage>
        <taxon>Eukaryota</taxon>
        <taxon>Metazoa</taxon>
        <taxon>Chordata</taxon>
        <taxon>Craniata</taxon>
        <taxon>Vertebrata</taxon>
        <taxon>Euteleostomi</taxon>
        <taxon>Actinopterygii</taxon>
        <taxon>Neopterygii</taxon>
        <taxon>Teleostei</taxon>
        <taxon>Neoteleostei</taxon>
        <taxon>Acanthomorphata</taxon>
        <taxon>Carangaria</taxon>
        <taxon>Pleuronectiformes</taxon>
        <taxon>Pleuronectoidei</taxon>
        <taxon>Soleidae</taxon>
        <taxon>Solea</taxon>
    </lineage>
</organism>
<dbReference type="AlphaFoldDB" id="A0AAV6PAP1"/>
<dbReference type="EMBL" id="JAGKHQ010001862">
    <property type="protein sequence ID" value="KAG7453540.1"/>
    <property type="molecule type" value="Genomic_DNA"/>
</dbReference>
<feature type="non-terminal residue" evidence="1">
    <location>
        <position position="61"/>
    </location>
</feature>
<gene>
    <name evidence="1" type="ORF">JOB18_038532</name>
</gene>
<accession>A0AAV6PAP1</accession>
<reference evidence="1 2" key="1">
    <citation type="journal article" date="2021" name="Sci. Rep.">
        <title>Chromosome anchoring in Senegalese sole (Solea senegalensis) reveals sex-associated markers and genome rearrangements in flatfish.</title>
        <authorList>
            <person name="Guerrero-Cozar I."/>
            <person name="Gomez-Garrido J."/>
            <person name="Berbel C."/>
            <person name="Martinez-Blanch J.F."/>
            <person name="Alioto T."/>
            <person name="Claros M.G."/>
            <person name="Gagnaire P.A."/>
            <person name="Manchado M."/>
        </authorList>
    </citation>
    <scope>NUCLEOTIDE SEQUENCE [LARGE SCALE GENOMIC DNA]</scope>
    <source>
        <strain evidence="1">Sse05_10M</strain>
    </source>
</reference>
<protein>
    <submittedName>
        <fullName evidence="1">Uncharacterized protein</fullName>
    </submittedName>
</protein>
<evidence type="ECO:0000313" key="1">
    <source>
        <dbReference type="EMBL" id="KAG7453540.1"/>
    </source>
</evidence>
<proteinExistence type="predicted"/>